<feature type="compositionally biased region" description="Polar residues" evidence="2">
    <location>
        <begin position="396"/>
        <end position="406"/>
    </location>
</feature>
<name>A0A9P6X6J5_RHIOR</name>
<organism evidence="3 4">
    <name type="scientific">Rhizopus oryzae</name>
    <name type="common">Mucormycosis agent</name>
    <name type="synonym">Rhizopus arrhizus var. delemar</name>
    <dbReference type="NCBI Taxonomy" id="64495"/>
    <lineage>
        <taxon>Eukaryota</taxon>
        <taxon>Fungi</taxon>
        <taxon>Fungi incertae sedis</taxon>
        <taxon>Mucoromycota</taxon>
        <taxon>Mucoromycotina</taxon>
        <taxon>Mucoromycetes</taxon>
        <taxon>Mucorales</taxon>
        <taxon>Mucorineae</taxon>
        <taxon>Rhizopodaceae</taxon>
        <taxon>Rhizopus</taxon>
    </lineage>
</organism>
<evidence type="ECO:0000256" key="2">
    <source>
        <dbReference type="SAM" id="MobiDB-lite"/>
    </source>
</evidence>
<feature type="region of interest" description="Disordered" evidence="2">
    <location>
        <begin position="392"/>
        <end position="412"/>
    </location>
</feature>
<protein>
    <submittedName>
        <fullName evidence="3">Uncharacterized protein</fullName>
    </submittedName>
</protein>
<proteinExistence type="predicted"/>
<dbReference type="AlphaFoldDB" id="A0A9P6X6J5"/>
<dbReference type="EMBL" id="JAANQT010001126">
    <property type="protein sequence ID" value="KAG1306479.1"/>
    <property type="molecule type" value="Genomic_DNA"/>
</dbReference>
<sequence>MIEQRLYYTVNLDTAETVISLASKKQNAFKLMMAVLREVEEQIEIRRKTNMRFYQISSIVEGIYNKEIYSYRQLSSKTNGEIKFLENDIYQLNNQREMLKQEMNTHEQELNDIRQYAEQRRNKKAKREKQYHDFYHVPIVAAQYKKKYVRARDKNSDAEEQVSKIRCTVDACQKAISEITKLMMESQKKIESFMIQKQEVDDKSKQAEDMVAELQDGQKFWSSFDHNQLPIALKATQGFIEAIQRHTRKSGSHTLSQIVHYESEFVKLFRLALNEYGEAEAYAQSRWGSIQVAFNCAKCNICQVGWPNLDKVRTTDLLCDSCYKEARTSMILEKKINSVIGASRSHQLQTLPSGSSLSITSFATTASSSSASSNKSSKSGFKKMFQMIKNNKRSSTDTSQEFTSHSPDLYVS</sequence>
<reference evidence="3" key="1">
    <citation type="journal article" date="2020" name="Microb. Genom.">
        <title>Genetic diversity of clinical and environmental Mucorales isolates obtained from an investigation of mucormycosis cases among solid organ transplant recipients.</title>
        <authorList>
            <person name="Nguyen M.H."/>
            <person name="Kaul D."/>
            <person name="Muto C."/>
            <person name="Cheng S.J."/>
            <person name="Richter R.A."/>
            <person name="Bruno V.M."/>
            <person name="Liu G."/>
            <person name="Beyhan S."/>
            <person name="Sundermann A.J."/>
            <person name="Mounaud S."/>
            <person name="Pasculle A.W."/>
            <person name="Nierman W.C."/>
            <person name="Driscoll E."/>
            <person name="Cumbie R."/>
            <person name="Clancy C.J."/>
            <person name="Dupont C.L."/>
        </authorList>
    </citation>
    <scope>NUCLEOTIDE SEQUENCE</scope>
    <source>
        <strain evidence="3">GL11</strain>
    </source>
</reference>
<comment type="caution">
    <text evidence="3">The sequence shown here is derived from an EMBL/GenBank/DDBJ whole genome shotgun (WGS) entry which is preliminary data.</text>
</comment>
<keyword evidence="1" id="KW-0175">Coiled coil</keyword>
<dbReference type="OrthoDB" id="2351770at2759"/>
<evidence type="ECO:0000313" key="4">
    <source>
        <dbReference type="Proteomes" id="UP000716291"/>
    </source>
</evidence>
<dbReference type="Proteomes" id="UP000716291">
    <property type="component" value="Unassembled WGS sequence"/>
</dbReference>
<evidence type="ECO:0000256" key="1">
    <source>
        <dbReference type="SAM" id="Coils"/>
    </source>
</evidence>
<keyword evidence="4" id="KW-1185">Reference proteome</keyword>
<evidence type="ECO:0000313" key="3">
    <source>
        <dbReference type="EMBL" id="KAG1306479.1"/>
    </source>
</evidence>
<accession>A0A9P6X6J5</accession>
<feature type="coiled-coil region" evidence="1">
    <location>
        <begin position="82"/>
        <end position="161"/>
    </location>
</feature>
<gene>
    <name evidence="3" type="ORF">G6F64_007569</name>
</gene>